<feature type="region of interest" description="Disordered" evidence="1">
    <location>
        <begin position="124"/>
        <end position="149"/>
    </location>
</feature>
<protein>
    <submittedName>
        <fullName evidence="3">Uncharacterized protein</fullName>
    </submittedName>
</protein>
<evidence type="ECO:0000256" key="1">
    <source>
        <dbReference type="SAM" id="MobiDB-lite"/>
    </source>
</evidence>
<keyword evidence="2" id="KW-0812">Transmembrane</keyword>
<reference evidence="3" key="1">
    <citation type="submission" date="2018-04" db="EMBL/GenBank/DDBJ databases">
        <title>Transcriptome of Schizaphis graminum biotype I.</title>
        <authorList>
            <person name="Scully E.D."/>
            <person name="Geib S.M."/>
            <person name="Palmer N.A."/>
            <person name="Koch K."/>
            <person name="Bradshaw J."/>
            <person name="Heng-Moss T."/>
            <person name="Sarath G."/>
        </authorList>
    </citation>
    <scope>NUCLEOTIDE SEQUENCE</scope>
</reference>
<name>A0A2S2N872_SCHGA</name>
<dbReference type="EMBL" id="GGMR01000792">
    <property type="protein sequence ID" value="MBY13411.1"/>
    <property type="molecule type" value="Transcribed_RNA"/>
</dbReference>
<feature type="transmembrane region" description="Helical" evidence="2">
    <location>
        <begin position="6"/>
        <end position="26"/>
    </location>
</feature>
<evidence type="ECO:0000256" key="2">
    <source>
        <dbReference type="SAM" id="Phobius"/>
    </source>
</evidence>
<proteinExistence type="predicted"/>
<sequence length="149" mass="17009">MRTYVYILFFTCVFLIIIVIVIVRTCRKRVFVNRTTRIKFKNSKKQPSEPRRQSAGKRKYNISNGKIVEREPLESLKRRQIYLRVYAANDKKNTTADATTTKSGIGGHVIRTNTRRTEVKIVARGGGGRRCDTDSRGAKKSPLPAPHQS</sequence>
<keyword evidence="2" id="KW-1133">Transmembrane helix</keyword>
<evidence type="ECO:0000313" key="3">
    <source>
        <dbReference type="EMBL" id="MBY13411.1"/>
    </source>
</evidence>
<dbReference type="AlphaFoldDB" id="A0A2S2N872"/>
<organism evidence="3">
    <name type="scientific">Schizaphis graminum</name>
    <name type="common">Green bug aphid</name>
    <dbReference type="NCBI Taxonomy" id="13262"/>
    <lineage>
        <taxon>Eukaryota</taxon>
        <taxon>Metazoa</taxon>
        <taxon>Ecdysozoa</taxon>
        <taxon>Arthropoda</taxon>
        <taxon>Hexapoda</taxon>
        <taxon>Insecta</taxon>
        <taxon>Pterygota</taxon>
        <taxon>Neoptera</taxon>
        <taxon>Paraneoptera</taxon>
        <taxon>Hemiptera</taxon>
        <taxon>Sternorrhyncha</taxon>
        <taxon>Aphidomorpha</taxon>
        <taxon>Aphidoidea</taxon>
        <taxon>Aphididae</taxon>
        <taxon>Aphidini</taxon>
        <taxon>Schizaphis</taxon>
    </lineage>
</organism>
<keyword evidence="2" id="KW-0472">Membrane</keyword>
<accession>A0A2S2N872</accession>
<gene>
    <name evidence="3" type="ORF">g.153762</name>
</gene>